<evidence type="ECO:0000313" key="39">
    <source>
        <dbReference type="Ensembl" id="ENSCPVP00000003574.2"/>
    </source>
</evidence>
<dbReference type="SUPFAM" id="SSF54928">
    <property type="entry name" value="RNA-binding domain, RBD"/>
    <property type="match status" value="1"/>
</dbReference>
<proteinExistence type="inferred from homology"/>
<evidence type="ECO:0000256" key="17">
    <source>
        <dbReference type="ARBA" id="ARBA00022859"/>
    </source>
</evidence>
<comment type="pathway">
    <text evidence="3">Nucleotide-sugar biosynthesis; UDP-N-acetyl-alpha-D-glucosamine biosynthesis; UDP-N-acetyl-alpha-D-glucosamine from N-acetyl-alpha-D-glucosamine 1-phosphate: step 1/1.</text>
</comment>
<keyword evidence="9" id="KW-0963">Cytoplasm</keyword>
<dbReference type="InterPro" id="IPR011009">
    <property type="entry name" value="Kinase-like_dom_sf"/>
</dbReference>
<comment type="function">
    <text evidence="26">Isoform AGX2 has 8 times more activity towards glucosamine 1-phosphate (GlcNAc-1-P).</text>
</comment>
<evidence type="ECO:0000256" key="23">
    <source>
        <dbReference type="ARBA" id="ARBA00050749"/>
    </source>
</evidence>
<dbReference type="GO" id="GO:0004674">
    <property type="term" value="F:protein serine/threonine kinase activity"/>
    <property type="evidence" value="ECO:0007669"/>
    <property type="project" value="UniProtKB-KW"/>
</dbReference>
<evidence type="ECO:0000256" key="26">
    <source>
        <dbReference type="ARBA" id="ARBA00056409"/>
    </source>
</evidence>
<dbReference type="EC" id="2.7.11.1" evidence="8"/>
<dbReference type="Pfam" id="PF00076">
    <property type="entry name" value="RRM_1"/>
    <property type="match status" value="1"/>
</dbReference>
<sequence length="942" mass="102751">MLRVLEPGLRGPGPGGTGETRPQRKPWLVSGLRALDSARTGADGTGPRHRGSRSLPGRGPRPAEGGAAAVPPRFRCHGGRSAAAAGAGAGAGAGAAAGPRRDGDVRRDGAMSGCAWGAAPPLLEALGRLWEVQAPLGSGSSASVYRVRCCGDPRAPPGAVKEFVPPPGPRPGPARRPGARPPAADCAEYGFRKERAALEQLRGHRNIVTLYGVFTNHYSANGPSRCLLLELLDISVSELLLHSSNQGCSMWMIQHCARDVLEALAFLHHKGYVHADLKPRNILWSAEEECFKLIDFGLSFKEGNQDVKYIQTDGYRAPEAELQNCLAQAGLQSETECTSAVDLWSLGIVLLEMFSGMKLKHTVQSQEWKTNSSAIIDRIFASEGVVNSAIPAYHLRDLIKSMLHCDQGKRASAEKALCSPFFSIPFAPHIEDLVMLPTPVLRLLNVLSDASLQCEEEYEDILEDIREECQKYGPVVSLLIPKENPGKGQVFVEYANAGDSKAAQKMLTGKIFDGLAEIAASRVAALLLAGGQGTRLGVPYPKGMCDVGLPSRKTLFHLQAQRLQRLQQMAEEQHGTPCHIPWYIMTSGRTMESTKEFFQKHRYFGLKKENVIFFQQGMLPALGFDGKILLEEKGKIAMAPDGNGGLYRALGSHGIMDDMERRGVHSVHVYCVDNILVKVADPRFIGFCLEKGADCGAKVVEKTNPTEPVGVVCRVDGVYRVVEYSEISLGTAQQRGPDGRLLFNAGNIANHYFTTAFLKDVVNTYEPQLQHHVAEKKIPHVDITTGQLVQPEKPNGIKMEKFVFDIFQFSKKFVVYEVLREDEFSPLKNADSQNGKDNPTTARHALMSLHHCWVLNAGGHFVDENGTRIPAIPRITNGRSAASPADVNDNLKDANDLPIQCEISPLVSYGGEGLEQLVKDREFRTPLIIDEDGIHELVKNGV</sequence>
<dbReference type="SMART" id="SM00220">
    <property type="entry name" value="S_TKc"/>
    <property type="match status" value="1"/>
</dbReference>
<name>A0A8C3MAU3_GEOPR</name>
<comment type="catalytic activity">
    <reaction evidence="21">
        <text>L-seryl-[protein] + ATP = O-phospho-L-seryl-[protein] + ADP + H(+)</text>
        <dbReference type="Rhea" id="RHEA:17989"/>
        <dbReference type="Rhea" id="RHEA-COMP:9863"/>
        <dbReference type="Rhea" id="RHEA-COMP:11604"/>
        <dbReference type="ChEBI" id="CHEBI:15378"/>
        <dbReference type="ChEBI" id="CHEBI:29999"/>
        <dbReference type="ChEBI" id="CHEBI:30616"/>
        <dbReference type="ChEBI" id="CHEBI:83421"/>
        <dbReference type="ChEBI" id="CHEBI:456216"/>
        <dbReference type="EC" id="2.7.11.1"/>
    </reaction>
</comment>
<dbReference type="FunFam" id="1.10.510.10:FF:000322">
    <property type="entry name" value="Serine/threonine-protein kinase Kist isoform 1"/>
    <property type="match status" value="1"/>
</dbReference>
<dbReference type="GO" id="GO:0005634">
    <property type="term" value="C:nucleus"/>
    <property type="evidence" value="ECO:0007669"/>
    <property type="project" value="UniProtKB-SubCell"/>
</dbReference>
<dbReference type="Gene3D" id="3.90.550.10">
    <property type="entry name" value="Spore Coat Polysaccharide Biosynthesis Protein SpsA, Chain A"/>
    <property type="match status" value="1"/>
</dbReference>
<feature type="region of interest" description="Disordered" evidence="37">
    <location>
        <begin position="1"/>
        <end position="107"/>
    </location>
</feature>
<evidence type="ECO:0000256" key="18">
    <source>
        <dbReference type="ARBA" id="ARBA00022884"/>
    </source>
</evidence>
<evidence type="ECO:0000313" key="40">
    <source>
        <dbReference type="Proteomes" id="UP000694382"/>
    </source>
</evidence>
<dbReference type="Gene3D" id="1.10.510.10">
    <property type="entry name" value="Transferase(Phosphotransferase) domain 1"/>
    <property type="match status" value="1"/>
</dbReference>
<organism evidence="39 40">
    <name type="scientific">Geospiza parvula</name>
    <name type="common">Small tree-finch</name>
    <name type="synonym">Camarhynchus parvulus</name>
    <dbReference type="NCBI Taxonomy" id="87175"/>
    <lineage>
        <taxon>Eukaryota</taxon>
        <taxon>Metazoa</taxon>
        <taxon>Chordata</taxon>
        <taxon>Craniata</taxon>
        <taxon>Vertebrata</taxon>
        <taxon>Euteleostomi</taxon>
        <taxon>Archelosauria</taxon>
        <taxon>Archosauria</taxon>
        <taxon>Dinosauria</taxon>
        <taxon>Saurischia</taxon>
        <taxon>Theropoda</taxon>
        <taxon>Coelurosauria</taxon>
        <taxon>Aves</taxon>
        <taxon>Neognathae</taxon>
        <taxon>Neoaves</taxon>
        <taxon>Telluraves</taxon>
        <taxon>Australaves</taxon>
        <taxon>Passeriformes</taxon>
        <taxon>Thraupidae</taxon>
        <taxon>Camarhynchus</taxon>
    </lineage>
</organism>
<dbReference type="PROSITE" id="PS50011">
    <property type="entry name" value="PROTEIN_KINASE_DOM"/>
    <property type="match status" value="1"/>
</dbReference>
<evidence type="ECO:0000256" key="31">
    <source>
        <dbReference type="ARBA" id="ARBA00075029"/>
    </source>
</evidence>
<evidence type="ECO:0000256" key="19">
    <source>
        <dbReference type="ARBA" id="ARBA00023242"/>
    </source>
</evidence>
<keyword evidence="12" id="KW-0808">Transferase</keyword>
<evidence type="ECO:0000256" key="24">
    <source>
        <dbReference type="ARBA" id="ARBA00052217"/>
    </source>
</evidence>
<evidence type="ECO:0000256" key="22">
    <source>
        <dbReference type="ARBA" id="ARBA00050179"/>
    </source>
</evidence>
<dbReference type="SUPFAM" id="SSF53448">
    <property type="entry name" value="Nucleotide-diphospho-sugar transferases"/>
    <property type="match status" value="1"/>
</dbReference>
<dbReference type="GO" id="GO:0045087">
    <property type="term" value="P:innate immune response"/>
    <property type="evidence" value="ECO:0007669"/>
    <property type="project" value="UniProtKB-KW"/>
</dbReference>
<dbReference type="Pfam" id="PF00069">
    <property type="entry name" value="Pkinase"/>
    <property type="match status" value="1"/>
</dbReference>
<evidence type="ECO:0000256" key="11">
    <source>
        <dbReference type="ARBA" id="ARBA00022588"/>
    </source>
</evidence>
<accession>A0A8C3MAU3</accession>
<dbReference type="InterPro" id="IPR035979">
    <property type="entry name" value="RBD_domain_sf"/>
</dbReference>
<evidence type="ECO:0000256" key="10">
    <source>
        <dbReference type="ARBA" id="ARBA00022527"/>
    </source>
</evidence>
<dbReference type="Gene3D" id="2.10.10.100">
    <property type="match status" value="1"/>
</dbReference>
<evidence type="ECO:0000256" key="8">
    <source>
        <dbReference type="ARBA" id="ARBA00012513"/>
    </source>
</evidence>
<dbReference type="EC" id="2.7.7.83" evidence="28"/>
<keyword evidence="18" id="KW-0694">RNA-binding</keyword>
<evidence type="ECO:0000256" key="7">
    <source>
        <dbReference type="ARBA" id="ARBA00012457"/>
    </source>
</evidence>
<evidence type="ECO:0000259" key="38">
    <source>
        <dbReference type="PROSITE" id="PS50011"/>
    </source>
</evidence>
<dbReference type="GO" id="GO:0005829">
    <property type="term" value="C:cytosol"/>
    <property type="evidence" value="ECO:0007669"/>
    <property type="project" value="UniProtKB-SubCell"/>
</dbReference>
<evidence type="ECO:0000256" key="28">
    <source>
        <dbReference type="ARBA" id="ARBA00066493"/>
    </source>
</evidence>
<dbReference type="PANTHER" id="PTHR46962">
    <property type="entry name" value="SERINE/THREONINE-PROTEIN KINASE KIST"/>
    <property type="match status" value="1"/>
</dbReference>
<evidence type="ECO:0000256" key="3">
    <source>
        <dbReference type="ARBA" id="ARBA00005208"/>
    </source>
</evidence>
<evidence type="ECO:0000256" key="16">
    <source>
        <dbReference type="ARBA" id="ARBA00022840"/>
    </source>
</evidence>
<evidence type="ECO:0000256" key="29">
    <source>
        <dbReference type="ARBA" id="ARBA00071425"/>
    </source>
</evidence>
<evidence type="ECO:0000256" key="9">
    <source>
        <dbReference type="ARBA" id="ARBA00022490"/>
    </source>
</evidence>
<comment type="function">
    <text evidence="25">Isoform AGX1 has 2 to 3 times higher activity towards galactosamine 1-phosphate (GalNAc-1-P).</text>
</comment>
<dbReference type="InterPro" id="IPR002618">
    <property type="entry name" value="UDPGP_fam"/>
</dbReference>
<evidence type="ECO:0000256" key="14">
    <source>
        <dbReference type="ARBA" id="ARBA00022741"/>
    </source>
</evidence>
<keyword evidence="40" id="KW-1185">Reference proteome</keyword>
<dbReference type="InterPro" id="IPR034372">
    <property type="entry name" value="UHMK1"/>
</dbReference>
<evidence type="ECO:0000256" key="36">
    <source>
        <dbReference type="ARBA" id="ARBA00083103"/>
    </source>
</evidence>
<comment type="subunit">
    <text evidence="6">Homodimer.</text>
</comment>
<dbReference type="GO" id="GO:0003977">
    <property type="term" value="F:UDP-N-acetylglucosamine diphosphorylase activity"/>
    <property type="evidence" value="ECO:0007669"/>
    <property type="project" value="UniProtKB-EC"/>
</dbReference>
<evidence type="ECO:0000256" key="27">
    <source>
        <dbReference type="ARBA" id="ARBA00057207"/>
    </source>
</evidence>
<feature type="region of interest" description="Disordered" evidence="37">
    <location>
        <begin position="158"/>
        <end position="184"/>
    </location>
</feature>
<protein>
    <recommendedName>
        <fullName evidence="29">Serine/threonine-protein kinase Kist</fullName>
        <ecNumber evidence="8">2.7.11.1</ecNumber>
        <ecNumber evidence="7">2.7.7.23</ecNumber>
        <ecNumber evidence="28">2.7.7.83</ecNumber>
    </recommendedName>
    <alternativeName>
        <fullName evidence="35">Kinase interacting with stathmin</fullName>
    </alternativeName>
    <alternativeName>
        <fullName evidence="33">PAM COOH-terminal interactor protein 2</fullName>
    </alternativeName>
    <alternativeName>
        <fullName evidence="34">Protein-pyrophosphorylation enzyme</fullName>
    </alternativeName>
    <alternativeName>
        <fullName evidence="31">U2AF homology motif kinase 1</fullName>
    </alternativeName>
    <alternativeName>
        <fullName evidence="32">UDP-N-acetylgalactosamine pyrophosphorylase</fullName>
    </alternativeName>
    <alternativeName>
        <fullName evidence="36">UDP-N-acetylglucosamine pyrophosphorylase</fullName>
    </alternativeName>
    <alternativeName>
        <fullName evidence="30">UDP-N-acetylhexosamine pyrophosphorylase</fullName>
    </alternativeName>
</protein>
<evidence type="ECO:0000256" key="12">
    <source>
        <dbReference type="ARBA" id="ARBA00022679"/>
    </source>
</evidence>
<dbReference type="CDD" id="cd04193">
    <property type="entry name" value="UDPGlcNAc_PPase"/>
    <property type="match status" value="1"/>
</dbReference>
<dbReference type="Pfam" id="PF01704">
    <property type="entry name" value="UDPGP"/>
    <property type="match status" value="1"/>
</dbReference>
<feature type="compositionally biased region" description="Pro residues" evidence="37">
    <location>
        <begin position="164"/>
        <end position="174"/>
    </location>
</feature>
<comment type="function">
    <text evidence="27">Upon serum stimulation, phosphorylates CDKN1B/p27Kip1, thus controlling CDKN1B subcellular location and cell cycle progression in G1 phase. May be involved in trafficking and/or processing of RNA.</text>
</comment>
<evidence type="ECO:0000256" key="2">
    <source>
        <dbReference type="ARBA" id="ARBA00004514"/>
    </source>
</evidence>
<comment type="subcellular location">
    <subcellularLocation>
        <location evidence="2">Cytoplasm</location>
        <location evidence="2">Cytosol</location>
    </subcellularLocation>
    <subcellularLocation>
        <location evidence="1">Nucleus</location>
    </subcellularLocation>
</comment>
<evidence type="ECO:0000256" key="6">
    <source>
        <dbReference type="ARBA" id="ARBA00011738"/>
    </source>
</evidence>
<dbReference type="InterPro" id="IPR000719">
    <property type="entry name" value="Prot_kinase_dom"/>
</dbReference>
<feature type="compositionally biased region" description="Low complexity" evidence="37">
    <location>
        <begin position="53"/>
        <end position="86"/>
    </location>
</feature>
<evidence type="ECO:0000256" key="4">
    <source>
        <dbReference type="ARBA" id="ARBA00010401"/>
    </source>
</evidence>
<evidence type="ECO:0000256" key="30">
    <source>
        <dbReference type="ARBA" id="ARBA00072936"/>
    </source>
</evidence>
<keyword evidence="13" id="KW-0548">Nucleotidyltransferase</keyword>
<dbReference type="FunFam" id="3.90.550.10:FF:000043">
    <property type="entry name" value="UDP-N-acetylhexosamine pyrophosphorylase isoform X2"/>
    <property type="match status" value="1"/>
</dbReference>
<evidence type="ECO:0000256" key="15">
    <source>
        <dbReference type="ARBA" id="ARBA00022777"/>
    </source>
</evidence>
<keyword evidence="16" id="KW-0067">ATP-binding</keyword>
<keyword evidence="19" id="KW-0539">Nucleus</keyword>
<feature type="domain" description="Protein kinase" evidence="38">
    <location>
        <begin position="130"/>
        <end position="422"/>
    </location>
</feature>
<comment type="catalytic activity">
    <reaction evidence="24">
        <text>N-acetyl-alpha-D-glucosamine 1-phosphate + UTP + H(+) = UDP-N-acetyl-alpha-D-glucosamine + diphosphate</text>
        <dbReference type="Rhea" id="RHEA:13509"/>
        <dbReference type="ChEBI" id="CHEBI:15378"/>
        <dbReference type="ChEBI" id="CHEBI:33019"/>
        <dbReference type="ChEBI" id="CHEBI:46398"/>
        <dbReference type="ChEBI" id="CHEBI:57705"/>
        <dbReference type="ChEBI" id="CHEBI:57776"/>
        <dbReference type="EC" id="2.7.7.23"/>
    </reaction>
    <physiologicalReaction direction="left-to-right" evidence="24">
        <dbReference type="Rhea" id="RHEA:13510"/>
    </physiologicalReaction>
</comment>
<evidence type="ECO:0000256" key="1">
    <source>
        <dbReference type="ARBA" id="ARBA00004123"/>
    </source>
</evidence>
<dbReference type="AlphaFoldDB" id="A0A8C3MAU3"/>
<dbReference type="CDD" id="cd14020">
    <property type="entry name" value="STKc_KIS"/>
    <property type="match status" value="1"/>
</dbReference>
<evidence type="ECO:0000256" key="20">
    <source>
        <dbReference type="ARBA" id="ARBA00047899"/>
    </source>
</evidence>
<reference evidence="39" key="3">
    <citation type="submission" date="2025-09" db="UniProtKB">
        <authorList>
            <consortium name="Ensembl"/>
        </authorList>
    </citation>
    <scope>IDENTIFICATION</scope>
</reference>
<dbReference type="Proteomes" id="UP000694382">
    <property type="component" value="Chromosome 8"/>
</dbReference>
<dbReference type="FunFam" id="3.30.200.20:FF:000324">
    <property type="entry name" value="Serine/threonine-protein kinase Kist isoform 1"/>
    <property type="match status" value="1"/>
</dbReference>
<comment type="catalytic activity">
    <reaction evidence="22">
        <text>N-acetyl-alpha-D-galactosamine 1-phosphate + UTP + H(+) = UDP-N-acetyl-alpha-D-galactosamine + diphosphate</text>
        <dbReference type="Rhea" id="RHEA:34363"/>
        <dbReference type="ChEBI" id="CHEBI:15378"/>
        <dbReference type="ChEBI" id="CHEBI:33019"/>
        <dbReference type="ChEBI" id="CHEBI:46398"/>
        <dbReference type="ChEBI" id="CHEBI:61970"/>
        <dbReference type="ChEBI" id="CHEBI:67138"/>
        <dbReference type="EC" id="2.7.7.83"/>
    </reaction>
    <physiologicalReaction direction="left-to-right" evidence="22">
        <dbReference type="Rhea" id="RHEA:34364"/>
    </physiologicalReaction>
</comment>
<comment type="catalytic activity">
    <reaction evidence="23">
        <text>5-diphospho-1D-myo-inositol 1,2,3,4,6-pentakisphosphate + O-phospho-L-seryl-[protein] = O-diphospho-L-seryl-[protein] + 1D-myo-inositol hexakisphosphate</text>
        <dbReference type="Rhea" id="RHEA:64104"/>
        <dbReference type="Rhea" id="RHEA-COMP:11604"/>
        <dbReference type="Rhea" id="RHEA-COMP:16509"/>
        <dbReference type="ChEBI" id="CHEBI:58130"/>
        <dbReference type="ChEBI" id="CHEBI:58628"/>
        <dbReference type="ChEBI" id="CHEBI:83421"/>
        <dbReference type="ChEBI" id="CHEBI:149682"/>
    </reaction>
    <physiologicalReaction direction="left-to-right" evidence="23">
        <dbReference type="Rhea" id="RHEA:64105"/>
    </physiologicalReaction>
</comment>
<reference evidence="39" key="2">
    <citation type="submission" date="2025-08" db="UniProtKB">
        <authorList>
            <consortium name="Ensembl"/>
        </authorList>
    </citation>
    <scope>IDENTIFICATION</scope>
</reference>
<dbReference type="GO" id="GO:0071598">
    <property type="term" value="C:neuronal ribonucleoprotein granule"/>
    <property type="evidence" value="ECO:0007669"/>
    <property type="project" value="TreeGrafter"/>
</dbReference>
<evidence type="ECO:0000256" key="33">
    <source>
        <dbReference type="ARBA" id="ARBA00078991"/>
    </source>
</evidence>
<dbReference type="InterPro" id="IPR000504">
    <property type="entry name" value="RRM_dom"/>
</dbReference>
<evidence type="ECO:0000256" key="21">
    <source>
        <dbReference type="ARBA" id="ARBA00048679"/>
    </source>
</evidence>
<dbReference type="SUPFAM" id="SSF56112">
    <property type="entry name" value="Protein kinase-like (PK-like)"/>
    <property type="match status" value="1"/>
</dbReference>
<dbReference type="InterPro" id="IPR029044">
    <property type="entry name" value="Nucleotide-diphossugar_trans"/>
</dbReference>
<dbReference type="GO" id="GO:0003723">
    <property type="term" value="F:RNA binding"/>
    <property type="evidence" value="ECO:0007669"/>
    <property type="project" value="UniProtKB-KW"/>
</dbReference>
<evidence type="ECO:0000256" key="34">
    <source>
        <dbReference type="ARBA" id="ARBA00079988"/>
    </source>
</evidence>
<evidence type="ECO:0000256" key="35">
    <source>
        <dbReference type="ARBA" id="ARBA00080134"/>
    </source>
</evidence>
<evidence type="ECO:0000256" key="37">
    <source>
        <dbReference type="SAM" id="MobiDB-lite"/>
    </source>
</evidence>
<keyword evidence="14" id="KW-0547">Nucleotide-binding</keyword>
<dbReference type="GO" id="GO:0005524">
    <property type="term" value="F:ATP binding"/>
    <property type="evidence" value="ECO:0007669"/>
    <property type="project" value="UniProtKB-KW"/>
</dbReference>
<dbReference type="CDD" id="cd12465">
    <property type="entry name" value="RRM_UHMK1"/>
    <property type="match status" value="1"/>
</dbReference>
<evidence type="ECO:0000256" key="5">
    <source>
        <dbReference type="ARBA" id="ARBA00011407"/>
    </source>
</evidence>
<dbReference type="FunFam" id="3.30.70.330:FF:000241">
    <property type="entry name" value="Serine/threonine-protein kinase Kist isoform 1"/>
    <property type="match status" value="1"/>
</dbReference>
<evidence type="ECO:0000256" key="32">
    <source>
        <dbReference type="ARBA" id="ARBA00077275"/>
    </source>
</evidence>
<dbReference type="EC" id="2.7.7.23" evidence="7"/>
<dbReference type="GO" id="GO:0045948">
    <property type="term" value="P:positive regulation of translational initiation"/>
    <property type="evidence" value="ECO:0007669"/>
    <property type="project" value="TreeGrafter"/>
</dbReference>
<accession>A0A8U8BEM0</accession>
<dbReference type="Ensembl" id="ENSCPVT00000003709.2">
    <property type="protein sequence ID" value="ENSCPVP00000003574.2"/>
    <property type="gene ID" value="ENSCPVG00000002639.2"/>
</dbReference>
<keyword evidence="11" id="KW-0399">Innate immunity</keyword>
<comment type="similarity">
    <text evidence="4">Belongs to the UDPGP type 1 family.</text>
</comment>
<evidence type="ECO:0000256" key="13">
    <source>
        <dbReference type="ARBA" id="ARBA00022695"/>
    </source>
</evidence>
<keyword evidence="17" id="KW-0391">Immunity</keyword>
<dbReference type="FunFam" id="2.10.10.100:FF:000001">
    <property type="entry name" value="UDP-N-acetylhexosamine pyrophosphorylase isoform X1"/>
    <property type="match status" value="1"/>
</dbReference>
<dbReference type="GO" id="GO:0043021">
    <property type="term" value="F:ribonucleoprotein complex binding"/>
    <property type="evidence" value="ECO:0007669"/>
    <property type="project" value="TreeGrafter"/>
</dbReference>
<reference evidence="39" key="1">
    <citation type="submission" date="2020-02" db="EMBL/GenBank/DDBJ databases">
        <authorList>
            <person name="Enbody D E."/>
            <person name="Pettersson E M."/>
        </authorList>
    </citation>
    <scope>NUCLEOTIDE SEQUENCE [LARGE SCALE GENOMIC DNA]</scope>
</reference>
<dbReference type="GO" id="GO:0046825">
    <property type="term" value="P:regulation of protein export from nucleus"/>
    <property type="evidence" value="ECO:0007669"/>
    <property type="project" value="TreeGrafter"/>
</dbReference>
<evidence type="ECO:0000256" key="25">
    <source>
        <dbReference type="ARBA" id="ARBA00055754"/>
    </source>
</evidence>
<comment type="catalytic activity">
    <reaction evidence="20">
        <text>L-threonyl-[protein] + ATP = O-phospho-L-threonyl-[protein] + ADP + H(+)</text>
        <dbReference type="Rhea" id="RHEA:46608"/>
        <dbReference type="Rhea" id="RHEA-COMP:11060"/>
        <dbReference type="Rhea" id="RHEA-COMP:11605"/>
        <dbReference type="ChEBI" id="CHEBI:15378"/>
        <dbReference type="ChEBI" id="CHEBI:30013"/>
        <dbReference type="ChEBI" id="CHEBI:30616"/>
        <dbReference type="ChEBI" id="CHEBI:61977"/>
        <dbReference type="ChEBI" id="CHEBI:456216"/>
        <dbReference type="EC" id="2.7.11.1"/>
    </reaction>
</comment>
<keyword evidence="15" id="KW-0418">Kinase</keyword>
<dbReference type="InterPro" id="IPR034371">
    <property type="entry name" value="UHMK1_RRM"/>
</dbReference>
<dbReference type="PANTHER" id="PTHR46962:SF1">
    <property type="entry name" value="SERINE_THREONINE-PROTEIN KINASE KIST"/>
    <property type="match status" value="1"/>
</dbReference>
<comment type="subunit">
    <text evidence="5">Monomer and homodimer.</text>
</comment>
<dbReference type="GO" id="GO:0052630">
    <property type="term" value="F:UDP-N-acetylgalactosamine diphosphorylase activity"/>
    <property type="evidence" value="ECO:0007669"/>
    <property type="project" value="UniProtKB-EC"/>
</dbReference>
<keyword evidence="10" id="KW-0723">Serine/threonine-protein kinase</keyword>